<evidence type="ECO:0000259" key="1">
    <source>
        <dbReference type="Pfam" id="PF00326"/>
    </source>
</evidence>
<sequence length="391" mass="44491">MSGSNEQRQPHPWNWEELEQAPQVYPAPEFDEGNVKAIYYDGMPYGGKPTRVFAYYALPDAASEEGGLVPAMVLVHGGGGTAFKEWVELWRQRGYAAIAMDLEGHLPLAKDSEGRRPQHDWSGPARQGEFGDYALPVEEQWMYHAVAAVIRAHSFIRSIEQVDRGRIGINGFSWGGIVTGIVSGVDDRFMFSIPVYGCGYLYESMNRFGEAFRRMPQEDAERIKRLWDPSVYLPRATKPMLWVNGDQDQHFSLDLFSRSYEKMRSRRKESLLSIQFGLGHSHVMGWKPQEIYAFADQMTKGAEPLIHTDDPVEEGSETVVRYAQGSAVKKAELRYAVDTSDWFAVQWLTADARILEEAREIRAVIPANAKAYFIRIADEREYVVCSAIRYR</sequence>
<name>A0ABY4RPT5_9BACL</name>
<dbReference type="Gene3D" id="3.40.50.1820">
    <property type="entry name" value="alpha/beta hydrolase"/>
    <property type="match status" value="1"/>
</dbReference>
<feature type="domain" description="Peptidase S9 prolyl oligopeptidase catalytic" evidence="1">
    <location>
        <begin position="136"/>
        <end position="295"/>
    </location>
</feature>
<evidence type="ECO:0000313" key="3">
    <source>
        <dbReference type="Proteomes" id="UP001057134"/>
    </source>
</evidence>
<dbReference type="EMBL" id="CP027059">
    <property type="protein sequence ID" value="UQZ83990.1"/>
    <property type="molecule type" value="Genomic_DNA"/>
</dbReference>
<organism evidence="2 3">
    <name type="scientific">Paenibacillus konkukensis</name>
    <dbReference type="NCBI Taxonomy" id="2020716"/>
    <lineage>
        <taxon>Bacteria</taxon>
        <taxon>Bacillati</taxon>
        <taxon>Bacillota</taxon>
        <taxon>Bacilli</taxon>
        <taxon>Bacillales</taxon>
        <taxon>Paenibacillaceae</taxon>
        <taxon>Paenibacillus</taxon>
    </lineage>
</organism>
<dbReference type="PANTHER" id="PTHR22946">
    <property type="entry name" value="DIENELACTONE HYDROLASE DOMAIN-CONTAINING PROTEIN-RELATED"/>
    <property type="match status" value="1"/>
</dbReference>
<reference evidence="2" key="2">
    <citation type="journal article" date="2021" name="J Anim Sci Technol">
        <title>Complete genome sequence of Paenibacillus konkukensis sp. nov. SK3146 as a potential probiotic strain.</title>
        <authorList>
            <person name="Jung H.I."/>
            <person name="Park S."/>
            <person name="Niu K.M."/>
            <person name="Lee S.W."/>
            <person name="Kothari D."/>
            <person name="Yi K.J."/>
            <person name="Kim S.K."/>
        </authorList>
    </citation>
    <scope>NUCLEOTIDE SEQUENCE</scope>
    <source>
        <strain evidence="2">SK3146</strain>
    </source>
</reference>
<dbReference type="SUPFAM" id="SSF53474">
    <property type="entry name" value="alpha/beta-Hydrolases"/>
    <property type="match status" value="1"/>
</dbReference>
<gene>
    <name evidence="2" type="ORF">SK3146_03202</name>
</gene>
<dbReference type="Pfam" id="PF00326">
    <property type="entry name" value="Peptidase_S9"/>
    <property type="match status" value="1"/>
</dbReference>
<accession>A0ABY4RPT5</accession>
<dbReference type="InterPro" id="IPR001375">
    <property type="entry name" value="Peptidase_S9_cat"/>
</dbReference>
<dbReference type="InterPro" id="IPR050261">
    <property type="entry name" value="FrsA_esterase"/>
</dbReference>
<dbReference type="RefSeq" id="WP_249865947.1">
    <property type="nucleotide sequence ID" value="NZ_CP027059.1"/>
</dbReference>
<reference evidence="2" key="1">
    <citation type="submission" date="2018-02" db="EMBL/GenBank/DDBJ databases">
        <authorList>
            <person name="Kim S.-K."/>
            <person name="Jung H.-I."/>
            <person name="Lee S.-W."/>
        </authorList>
    </citation>
    <scope>NUCLEOTIDE SEQUENCE</scope>
    <source>
        <strain evidence="2">SK3146</strain>
    </source>
</reference>
<dbReference type="Proteomes" id="UP001057134">
    <property type="component" value="Chromosome"/>
</dbReference>
<proteinExistence type="predicted"/>
<keyword evidence="3" id="KW-1185">Reference proteome</keyword>
<evidence type="ECO:0000313" key="2">
    <source>
        <dbReference type="EMBL" id="UQZ83990.1"/>
    </source>
</evidence>
<protein>
    <submittedName>
        <fullName evidence="2">Prolyl oligopeptidase family protein</fullName>
    </submittedName>
</protein>
<dbReference type="InterPro" id="IPR029058">
    <property type="entry name" value="AB_hydrolase_fold"/>
</dbReference>